<evidence type="ECO:0000256" key="2">
    <source>
        <dbReference type="ARBA" id="ARBA00023125"/>
    </source>
</evidence>
<dbReference type="CDD" id="cd07377">
    <property type="entry name" value="WHTH_GntR"/>
    <property type="match status" value="1"/>
</dbReference>
<protein>
    <submittedName>
        <fullName evidence="5">GntR family transcriptional regulator</fullName>
    </submittedName>
</protein>
<dbReference type="InterPro" id="IPR000524">
    <property type="entry name" value="Tscrpt_reg_HTH_GntR"/>
</dbReference>
<dbReference type="GO" id="GO:0003677">
    <property type="term" value="F:DNA binding"/>
    <property type="evidence" value="ECO:0007669"/>
    <property type="project" value="UniProtKB-KW"/>
</dbReference>
<organism evidence="5 6">
    <name type="scientific">Bordetella genomosp. 4</name>
    <dbReference type="NCBI Taxonomy" id="463044"/>
    <lineage>
        <taxon>Bacteria</taxon>
        <taxon>Pseudomonadati</taxon>
        <taxon>Pseudomonadota</taxon>
        <taxon>Betaproteobacteria</taxon>
        <taxon>Burkholderiales</taxon>
        <taxon>Alcaligenaceae</taxon>
        <taxon>Bordetella</taxon>
    </lineage>
</organism>
<accession>A0A261TNL1</accession>
<dbReference type="EMBL" id="NEVQ01000022">
    <property type="protein sequence ID" value="OZI51015.1"/>
    <property type="molecule type" value="Genomic_DNA"/>
</dbReference>
<dbReference type="Gene3D" id="1.10.10.10">
    <property type="entry name" value="Winged helix-like DNA-binding domain superfamily/Winged helix DNA-binding domain"/>
    <property type="match status" value="1"/>
</dbReference>
<gene>
    <name evidence="5" type="ORF">CAL20_23620</name>
</gene>
<reference evidence="5 6" key="1">
    <citation type="submission" date="2017-05" db="EMBL/GenBank/DDBJ databases">
        <title>Complete and WGS of Bordetella genogroups.</title>
        <authorList>
            <person name="Spilker T."/>
            <person name="LiPuma J."/>
        </authorList>
    </citation>
    <scope>NUCLEOTIDE SEQUENCE [LARGE SCALE GENOMIC DNA]</scope>
    <source>
        <strain evidence="5 6">AU9919</strain>
    </source>
</reference>
<dbReference type="Gene3D" id="1.20.120.530">
    <property type="entry name" value="GntR ligand-binding domain-like"/>
    <property type="match status" value="1"/>
</dbReference>
<sequence length="239" mass="26702">MTSDVLVSGLRSAGAQALAAYLQAEIRSGNIPVGVKLPAERELSQRFNTSRGSVRRVLSALRDRGWITQTVGSGTFAARPALEESIGAGGDDLVLDQTSPAELMEARLLIEPLMPTLIVRHASRSDFSRMHECLINGERAQTVEEFERWDGELHQAFALATHNRFFLQVLALSNRVRQQDDWGRLKRNSLTPERRAEYERQHRAIVAALEDRDAETAREALVAHLVQIQKNLFDPPVAE</sequence>
<keyword evidence="3" id="KW-0804">Transcription</keyword>
<dbReference type="SUPFAM" id="SSF46785">
    <property type="entry name" value="Winged helix' DNA-binding domain"/>
    <property type="match status" value="1"/>
</dbReference>
<keyword evidence="1" id="KW-0805">Transcription regulation</keyword>
<dbReference type="PANTHER" id="PTHR43537">
    <property type="entry name" value="TRANSCRIPTIONAL REGULATOR, GNTR FAMILY"/>
    <property type="match status" value="1"/>
</dbReference>
<dbReference type="PANTHER" id="PTHR43537:SF5">
    <property type="entry name" value="UXU OPERON TRANSCRIPTIONAL REGULATOR"/>
    <property type="match status" value="1"/>
</dbReference>
<dbReference type="Proteomes" id="UP000216885">
    <property type="component" value="Unassembled WGS sequence"/>
</dbReference>
<dbReference type="InterPro" id="IPR036390">
    <property type="entry name" value="WH_DNA-bd_sf"/>
</dbReference>
<evidence type="ECO:0000259" key="4">
    <source>
        <dbReference type="PROSITE" id="PS50949"/>
    </source>
</evidence>
<dbReference type="InterPro" id="IPR011711">
    <property type="entry name" value="GntR_C"/>
</dbReference>
<evidence type="ECO:0000256" key="3">
    <source>
        <dbReference type="ARBA" id="ARBA00023163"/>
    </source>
</evidence>
<feature type="domain" description="HTH gntR-type" evidence="4">
    <location>
        <begin position="12"/>
        <end position="80"/>
    </location>
</feature>
<dbReference type="PROSITE" id="PS50949">
    <property type="entry name" value="HTH_GNTR"/>
    <property type="match status" value="1"/>
</dbReference>
<proteinExistence type="predicted"/>
<evidence type="ECO:0000256" key="1">
    <source>
        <dbReference type="ARBA" id="ARBA00023015"/>
    </source>
</evidence>
<dbReference type="Pfam" id="PF00392">
    <property type="entry name" value="GntR"/>
    <property type="match status" value="1"/>
</dbReference>
<dbReference type="RefSeq" id="WP_094839303.1">
    <property type="nucleotide sequence ID" value="NZ_NEVQ01000022.1"/>
</dbReference>
<dbReference type="PRINTS" id="PR00035">
    <property type="entry name" value="HTHGNTR"/>
</dbReference>
<dbReference type="SMART" id="SM00345">
    <property type="entry name" value="HTH_GNTR"/>
    <property type="match status" value="1"/>
</dbReference>
<dbReference type="SUPFAM" id="SSF48008">
    <property type="entry name" value="GntR ligand-binding domain-like"/>
    <property type="match status" value="1"/>
</dbReference>
<dbReference type="Pfam" id="PF07729">
    <property type="entry name" value="FCD"/>
    <property type="match status" value="1"/>
</dbReference>
<name>A0A261TNL1_9BORD</name>
<comment type="caution">
    <text evidence="5">The sequence shown here is derived from an EMBL/GenBank/DDBJ whole genome shotgun (WGS) entry which is preliminary data.</text>
</comment>
<dbReference type="InterPro" id="IPR036388">
    <property type="entry name" value="WH-like_DNA-bd_sf"/>
</dbReference>
<evidence type="ECO:0000313" key="5">
    <source>
        <dbReference type="EMBL" id="OZI51015.1"/>
    </source>
</evidence>
<dbReference type="InterPro" id="IPR008920">
    <property type="entry name" value="TF_FadR/GntR_C"/>
</dbReference>
<keyword evidence="6" id="KW-1185">Reference proteome</keyword>
<dbReference type="GO" id="GO:0003700">
    <property type="term" value="F:DNA-binding transcription factor activity"/>
    <property type="evidence" value="ECO:0007669"/>
    <property type="project" value="InterPro"/>
</dbReference>
<evidence type="ECO:0000313" key="6">
    <source>
        <dbReference type="Proteomes" id="UP000216885"/>
    </source>
</evidence>
<dbReference type="AlphaFoldDB" id="A0A261TNL1"/>
<keyword evidence="2" id="KW-0238">DNA-binding</keyword>
<dbReference type="SMART" id="SM00895">
    <property type="entry name" value="FCD"/>
    <property type="match status" value="1"/>
</dbReference>